<proteinExistence type="predicted"/>
<sequence>MNRGHVQSRKINTHFPLNIFIYPSPSCTTTATKSYKYEHGLTNTLFVSSAKYRDISNDVIGNLIYLKDQPAELLMGQHFYQFYDLEYLMIYLKMHHSFWKDFDVLFPPLTTIYFFHLSARHVKYPIKTSKIHEHHVFAIQLTTLTVSTFLGIYSVPTLDLKFEQFHTKYKRL</sequence>
<feature type="transmembrane region" description="Helical" evidence="1">
    <location>
        <begin position="136"/>
        <end position="155"/>
    </location>
</feature>
<accession>A0A6G0TVR0</accession>
<organism evidence="2 3">
    <name type="scientific">Aphis glycines</name>
    <name type="common">Soybean aphid</name>
    <dbReference type="NCBI Taxonomy" id="307491"/>
    <lineage>
        <taxon>Eukaryota</taxon>
        <taxon>Metazoa</taxon>
        <taxon>Ecdysozoa</taxon>
        <taxon>Arthropoda</taxon>
        <taxon>Hexapoda</taxon>
        <taxon>Insecta</taxon>
        <taxon>Pterygota</taxon>
        <taxon>Neoptera</taxon>
        <taxon>Paraneoptera</taxon>
        <taxon>Hemiptera</taxon>
        <taxon>Sternorrhyncha</taxon>
        <taxon>Aphidomorpha</taxon>
        <taxon>Aphidoidea</taxon>
        <taxon>Aphididae</taxon>
        <taxon>Aphidini</taxon>
        <taxon>Aphis</taxon>
        <taxon>Aphis</taxon>
    </lineage>
</organism>
<protein>
    <submittedName>
        <fullName evidence="2">Uncharacterized protein</fullName>
    </submittedName>
</protein>
<dbReference type="AlphaFoldDB" id="A0A6G0TVR0"/>
<dbReference type="Proteomes" id="UP000475862">
    <property type="component" value="Unassembled WGS sequence"/>
</dbReference>
<keyword evidence="1" id="KW-0812">Transmembrane</keyword>
<name>A0A6G0TVR0_APHGL</name>
<evidence type="ECO:0000313" key="3">
    <source>
        <dbReference type="Proteomes" id="UP000475862"/>
    </source>
</evidence>
<evidence type="ECO:0000256" key="1">
    <source>
        <dbReference type="SAM" id="Phobius"/>
    </source>
</evidence>
<comment type="caution">
    <text evidence="2">The sequence shown here is derived from an EMBL/GenBank/DDBJ whole genome shotgun (WGS) entry which is preliminary data.</text>
</comment>
<dbReference type="OrthoDB" id="21192at2759"/>
<evidence type="ECO:0000313" key="2">
    <source>
        <dbReference type="EMBL" id="KAE9539386.1"/>
    </source>
</evidence>
<dbReference type="EMBL" id="VYZN01000014">
    <property type="protein sequence ID" value="KAE9539386.1"/>
    <property type="molecule type" value="Genomic_DNA"/>
</dbReference>
<keyword evidence="3" id="KW-1185">Reference proteome</keyword>
<gene>
    <name evidence="2" type="ORF">AGLY_004638</name>
</gene>
<keyword evidence="1" id="KW-1133">Transmembrane helix</keyword>
<keyword evidence="1" id="KW-0472">Membrane</keyword>
<reference evidence="2 3" key="1">
    <citation type="submission" date="2019-08" db="EMBL/GenBank/DDBJ databases">
        <title>The genome of the soybean aphid Biotype 1, its phylome, world population structure and adaptation to the North American continent.</title>
        <authorList>
            <person name="Giordano R."/>
            <person name="Donthu R.K."/>
            <person name="Hernandez A.G."/>
            <person name="Wright C.L."/>
            <person name="Zimin A.V."/>
        </authorList>
    </citation>
    <scope>NUCLEOTIDE SEQUENCE [LARGE SCALE GENOMIC DNA]</scope>
    <source>
        <tissue evidence="2">Whole aphids</tissue>
    </source>
</reference>